<feature type="transmembrane region" description="Helical" evidence="8">
    <location>
        <begin position="199"/>
        <end position="224"/>
    </location>
</feature>
<dbReference type="AlphaFoldDB" id="A0A0N8GSC5"/>
<dbReference type="RefSeq" id="WP_054534232.1">
    <property type="nucleotide sequence ID" value="NZ_LGKP01000015.1"/>
</dbReference>
<dbReference type="Proteomes" id="UP000050277">
    <property type="component" value="Unassembled WGS sequence"/>
</dbReference>
<feature type="transmembrane region" description="Helical" evidence="8">
    <location>
        <begin position="169"/>
        <end position="187"/>
    </location>
</feature>
<reference evidence="9 10" key="1">
    <citation type="submission" date="2015-07" db="EMBL/GenBank/DDBJ databases">
        <title>Whole genome sequence of Herpetosiphon geysericola DSM 7119.</title>
        <authorList>
            <person name="Hemp J."/>
            <person name="Ward L.M."/>
            <person name="Pace L.A."/>
            <person name="Fischer W.W."/>
        </authorList>
    </citation>
    <scope>NUCLEOTIDE SEQUENCE [LARGE SCALE GENOMIC DNA]</scope>
    <source>
        <strain evidence="9 10">DSM 7119</strain>
    </source>
</reference>
<evidence type="ECO:0000256" key="7">
    <source>
        <dbReference type="ARBA" id="ARBA00023136"/>
    </source>
</evidence>
<dbReference type="OrthoDB" id="9805059at2"/>
<dbReference type="GO" id="GO:0005886">
    <property type="term" value="C:plasma membrane"/>
    <property type="evidence" value="ECO:0007669"/>
    <property type="project" value="TreeGrafter"/>
</dbReference>
<keyword evidence="5" id="KW-0201">Cytochrome c-type biogenesis</keyword>
<sequence length="230" mass="24474">MAKPVFWQAAWAVAYKDLQIELRTRYALNAMALFAVTTAVMVSFRLGPLGLSRDPRSAATLAVLLWIAIFFAAMNGLSRTFVREEEAHTATLLRLNVPALAVYLGKLGVNLLILALLETLVTLLFIGLLNVTIANVGLFLVTLSLGGLALAGATTILATLVAKADGKGSLFTILAFPLVLPLLIIAVETTELALSGGTWAAAGSGLQLLAAYTIAEHVAALWLFERVWEA</sequence>
<keyword evidence="4 8" id="KW-0812">Transmembrane</keyword>
<dbReference type="PANTHER" id="PTHR30070:SF1">
    <property type="entry name" value="CYTOCHROME C BIOGENESIS B-RELATED"/>
    <property type="match status" value="1"/>
</dbReference>
<protein>
    <submittedName>
        <fullName evidence="9">Cytochrome C biogenesis protein CcmB</fullName>
    </submittedName>
</protein>
<comment type="caution">
    <text evidence="9">The sequence shown here is derived from an EMBL/GenBank/DDBJ whole genome shotgun (WGS) entry which is preliminary data.</text>
</comment>
<feature type="transmembrane region" description="Helical" evidence="8">
    <location>
        <begin position="139"/>
        <end position="162"/>
    </location>
</feature>
<keyword evidence="10" id="KW-1185">Reference proteome</keyword>
<comment type="subcellular location">
    <subcellularLocation>
        <location evidence="1">Membrane</location>
        <topology evidence="1">Multi-pass membrane protein</topology>
    </subcellularLocation>
</comment>
<feature type="transmembrane region" description="Helical" evidence="8">
    <location>
        <begin position="26"/>
        <end position="46"/>
    </location>
</feature>
<keyword evidence="3" id="KW-0813">Transport</keyword>
<evidence type="ECO:0000256" key="6">
    <source>
        <dbReference type="ARBA" id="ARBA00022989"/>
    </source>
</evidence>
<comment type="similarity">
    <text evidence="2">Belongs to the CcmB/CycW/HelB family.</text>
</comment>
<feature type="transmembrane region" description="Helical" evidence="8">
    <location>
        <begin position="111"/>
        <end position="133"/>
    </location>
</feature>
<dbReference type="GO" id="GO:0015232">
    <property type="term" value="F:heme transmembrane transporter activity"/>
    <property type="evidence" value="ECO:0007669"/>
    <property type="project" value="InterPro"/>
</dbReference>
<name>A0A0N8GSC5_9CHLR</name>
<keyword evidence="6 8" id="KW-1133">Transmembrane helix</keyword>
<gene>
    <name evidence="9" type="ORF">SE18_09630</name>
</gene>
<organism evidence="9 10">
    <name type="scientific">Herpetosiphon geysericola</name>
    <dbReference type="NCBI Taxonomy" id="70996"/>
    <lineage>
        <taxon>Bacteria</taxon>
        <taxon>Bacillati</taxon>
        <taxon>Chloroflexota</taxon>
        <taxon>Chloroflexia</taxon>
        <taxon>Herpetosiphonales</taxon>
        <taxon>Herpetosiphonaceae</taxon>
        <taxon>Herpetosiphon</taxon>
    </lineage>
</organism>
<dbReference type="Pfam" id="PF03379">
    <property type="entry name" value="CcmB"/>
    <property type="match status" value="1"/>
</dbReference>
<evidence type="ECO:0000256" key="2">
    <source>
        <dbReference type="ARBA" id="ARBA00010544"/>
    </source>
</evidence>
<evidence type="ECO:0000256" key="5">
    <source>
        <dbReference type="ARBA" id="ARBA00022748"/>
    </source>
</evidence>
<evidence type="ECO:0000313" key="10">
    <source>
        <dbReference type="Proteomes" id="UP000050277"/>
    </source>
</evidence>
<accession>A0A0N8GSC5</accession>
<dbReference type="GO" id="GO:1903607">
    <property type="term" value="P:cytochrome c biosynthetic process"/>
    <property type="evidence" value="ECO:0007669"/>
    <property type="project" value="TreeGrafter"/>
</dbReference>
<evidence type="ECO:0000256" key="3">
    <source>
        <dbReference type="ARBA" id="ARBA00022448"/>
    </source>
</evidence>
<dbReference type="InterPro" id="IPR003544">
    <property type="entry name" value="Cyt_c_biogenesis_CcmB"/>
</dbReference>
<evidence type="ECO:0000256" key="4">
    <source>
        <dbReference type="ARBA" id="ARBA00022692"/>
    </source>
</evidence>
<evidence type="ECO:0000256" key="8">
    <source>
        <dbReference type="SAM" id="Phobius"/>
    </source>
</evidence>
<dbReference type="EMBL" id="LGKP01000015">
    <property type="protein sequence ID" value="KPL88914.1"/>
    <property type="molecule type" value="Genomic_DNA"/>
</dbReference>
<dbReference type="STRING" id="70996.SE18_09630"/>
<proteinExistence type="inferred from homology"/>
<evidence type="ECO:0000313" key="9">
    <source>
        <dbReference type="EMBL" id="KPL88914.1"/>
    </source>
</evidence>
<keyword evidence="7 8" id="KW-0472">Membrane</keyword>
<evidence type="ECO:0000256" key="1">
    <source>
        <dbReference type="ARBA" id="ARBA00004141"/>
    </source>
</evidence>
<feature type="transmembrane region" description="Helical" evidence="8">
    <location>
        <begin position="58"/>
        <end position="77"/>
    </location>
</feature>
<dbReference type="GO" id="GO:0017004">
    <property type="term" value="P:cytochrome complex assembly"/>
    <property type="evidence" value="ECO:0007669"/>
    <property type="project" value="UniProtKB-KW"/>
</dbReference>
<dbReference type="PANTHER" id="PTHR30070">
    <property type="entry name" value="HEME EXPORTER PROTEIN B"/>
    <property type="match status" value="1"/>
</dbReference>